<dbReference type="EMBL" id="FOFZ01000006">
    <property type="protein sequence ID" value="SER02042.1"/>
    <property type="molecule type" value="Genomic_DNA"/>
</dbReference>
<reference evidence="3" key="1">
    <citation type="submission" date="2016-10" db="EMBL/GenBank/DDBJ databases">
        <authorList>
            <person name="Varghese N."/>
            <person name="Submissions S."/>
        </authorList>
    </citation>
    <scope>NUCLEOTIDE SEQUENCE [LARGE SCALE GENOMIC DNA]</scope>
    <source>
        <strain evidence="3">DSM 15719</strain>
    </source>
</reference>
<proteinExistence type="predicted"/>
<accession>A0A1H9KSD7</accession>
<evidence type="ECO:0000313" key="2">
    <source>
        <dbReference type="EMBL" id="SER02042.1"/>
    </source>
</evidence>
<feature type="signal peptide" evidence="1">
    <location>
        <begin position="1"/>
        <end position="19"/>
    </location>
</feature>
<sequence length="201" mass="21431">MKTILLVAAVAIMSLTVNAQEKSKGLQGIWWAAGQVSFGSSETGTAKSTNNMILPIVGTFISPSVTVALGIGNINSKTKDGSTTLAESNTFVIKPLARKYWNVSGGLFFFGQAALPVMMGKDKITDDKTSSVALELAPGFDYVINKWLTVETSFTVFNVGSSTTTPKVGEKTTNFNFNANPMNSVGDRKIGDLQVGVKFLF</sequence>
<organism evidence="2 3">
    <name type="scientific">Flavobacterium frigoris</name>
    <dbReference type="NCBI Taxonomy" id="229204"/>
    <lineage>
        <taxon>Bacteria</taxon>
        <taxon>Pseudomonadati</taxon>
        <taxon>Bacteroidota</taxon>
        <taxon>Flavobacteriia</taxon>
        <taxon>Flavobacteriales</taxon>
        <taxon>Flavobacteriaceae</taxon>
        <taxon>Flavobacterium</taxon>
    </lineage>
</organism>
<gene>
    <name evidence="2" type="ORF">SAMN05444355_10682</name>
</gene>
<keyword evidence="3" id="KW-1185">Reference proteome</keyword>
<evidence type="ECO:0000256" key="1">
    <source>
        <dbReference type="SAM" id="SignalP"/>
    </source>
</evidence>
<dbReference type="AlphaFoldDB" id="A0A1H9KSD7"/>
<dbReference type="RefSeq" id="WP_074723296.1">
    <property type="nucleotide sequence ID" value="NZ_CBCRVS010000016.1"/>
</dbReference>
<dbReference type="Proteomes" id="UP000183658">
    <property type="component" value="Unassembled WGS sequence"/>
</dbReference>
<dbReference type="OrthoDB" id="945117at2"/>
<evidence type="ECO:0000313" key="3">
    <source>
        <dbReference type="Proteomes" id="UP000183658"/>
    </source>
</evidence>
<feature type="chain" id="PRO_5010364387" evidence="1">
    <location>
        <begin position="20"/>
        <end position="201"/>
    </location>
</feature>
<keyword evidence="1" id="KW-0732">Signal</keyword>
<name>A0A1H9KSD7_FLAFI</name>
<protein>
    <submittedName>
        <fullName evidence="2">Outer membrane protein beta-barrel domain-containing protein</fullName>
    </submittedName>
</protein>